<feature type="transmembrane region" description="Helical" evidence="8">
    <location>
        <begin position="141"/>
        <end position="162"/>
    </location>
</feature>
<evidence type="ECO:0000313" key="9">
    <source>
        <dbReference type="EMBL" id="PZO97936.1"/>
    </source>
</evidence>
<evidence type="ECO:0000256" key="2">
    <source>
        <dbReference type="ARBA" id="ARBA00022448"/>
    </source>
</evidence>
<keyword evidence="2" id="KW-0813">Transport</keyword>
<feature type="transmembrane region" description="Helical" evidence="8">
    <location>
        <begin position="405"/>
        <end position="424"/>
    </location>
</feature>
<dbReference type="EMBL" id="QFNY01000344">
    <property type="protein sequence ID" value="PZO97936.1"/>
    <property type="molecule type" value="Genomic_DNA"/>
</dbReference>
<keyword evidence="7 8" id="KW-0472">Membrane</keyword>
<feature type="transmembrane region" description="Helical" evidence="8">
    <location>
        <begin position="174"/>
        <end position="194"/>
    </location>
</feature>
<evidence type="ECO:0000256" key="8">
    <source>
        <dbReference type="SAM" id="Phobius"/>
    </source>
</evidence>
<evidence type="ECO:0000256" key="1">
    <source>
        <dbReference type="ARBA" id="ARBA00004429"/>
    </source>
</evidence>
<accession>A0A2W5AX98</accession>
<dbReference type="PANTHER" id="PTHR35334">
    <property type="entry name" value="SERINE TRANSPORTER"/>
    <property type="match status" value="1"/>
</dbReference>
<dbReference type="GO" id="GO:0005886">
    <property type="term" value="C:plasma membrane"/>
    <property type="evidence" value="ECO:0007669"/>
    <property type="project" value="UniProtKB-SubCell"/>
</dbReference>
<organism evidence="9 10">
    <name type="scientific">Corynebacterium urealyticum</name>
    <dbReference type="NCBI Taxonomy" id="43771"/>
    <lineage>
        <taxon>Bacteria</taxon>
        <taxon>Bacillati</taxon>
        <taxon>Actinomycetota</taxon>
        <taxon>Actinomycetes</taxon>
        <taxon>Mycobacteriales</taxon>
        <taxon>Corynebacteriaceae</taxon>
        <taxon>Corynebacterium</taxon>
    </lineage>
</organism>
<feature type="transmembrane region" description="Helical" evidence="8">
    <location>
        <begin position="285"/>
        <end position="308"/>
    </location>
</feature>
<feature type="transmembrane region" description="Helical" evidence="8">
    <location>
        <begin position="445"/>
        <end position="462"/>
    </location>
</feature>
<feature type="transmembrane region" description="Helical" evidence="8">
    <location>
        <begin position="87"/>
        <end position="104"/>
    </location>
</feature>
<comment type="subcellular location">
    <subcellularLocation>
        <location evidence="1">Cell inner membrane</location>
        <topology evidence="1">Multi-pass membrane protein</topology>
    </subcellularLocation>
</comment>
<keyword evidence="6 8" id="KW-1133">Transmembrane helix</keyword>
<keyword evidence="3" id="KW-1003">Cell membrane</keyword>
<proteinExistence type="predicted"/>
<feature type="transmembrane region" description="Helical" evidence="8">
    <location>
        <begin position="60"/>
        <end position="81"/>
    </location>
</feature>
<feature type="transmembrane region" description="Helical" evidence="8">
    <location>
        <begin position="242"/>
        <end position="265"/>
    </location>
</feature>
<name>A0A2W5AX98_9CORY</name>
<feature type="transmembrane region" description="Helical" evidence="8">
    <location>
        <begin position="382"/>
        <end position="399"/>
    </location>
</feature>
<evidence type="ECO:0000256" key="6">
    <source>
        <dbReference type="ARBA" id="ARBA00022989"/>
    </source>
</evidence>
<dbReference type="PANTHER" id="PTHR35334:SF5">
    <property type="entry name" value="INNER MEMBRANE TRANSPORT PROTEIN YHJV"/>
    <property type="match status" value="1"/>
</dbReference>
<dbReference type="GO" id="GO:0003333">
    <property type="term" value="P:amino acid transmembrane transport"/>
    <property type="evidence" value="ECO:0007669"/>
    <property type="project" value="InterPro"/>
</dbReference>
<dbReference type="Pfam" id="PF03222">
    <property type="entry name" value="Trp_Tyr_perm"/>
    <property type="match status" value="1"/>
</dbReference>
<feature type="transmembrane region" description="Helical" evidence="8">
    <location>
        <begin position="335"/>
        <end position="354"/>
    </location>
</feature>
<gene>
    <name evidence="9" type="ORF">DI609_11915</name>
</gene>
<comment type="caution">
    <text evidence="9">The sequence shown here is derived from an EMBL/GenBank/DDBJ whole genome shotgun (WGS) entry which is preliminary data.</text>
</comment>
<dbReference type="Gene3D" id="1.20.1740.10">
    <property type="entry name" value="Amino acid/polyamine transporter I"/>
    <property type="match status" value="1"/>
</dbReference>
<keyword evidence="4" id="KW-0997">Cell inner membrane</keyword>
<protein>
    <submittedName>
        <fullName evidence="9">Septum formation initiator</fullName>
    </submittedName>
</protein>
<evidence type="ECO:0000256" key="7">
    <source>
        <dbReference type="ARBA" id="ARBA00023136"/>
    </source>
</evidence>
<feature type="transmembrane region" description="Helical" evidence="8">
    <location>
        <begin position="201"/>
        <end position="222"/>
    </location>
</feature>
<keyword evidence="5 8" id="KW-0812">Transmembrane</keyword>
<reference evidence="9 10" key="1">
    <citation type="submission" date="2017-11" db="EMBL/GenBank/DDBJ databases">
        <title>Infants hospitalized years apart are colonized by the same room-sourced microbial strains.</title>
        <authorList>
            <person name="Brooks B."/>
            <person name="Olm M.R."/>
            <person name="Firek B.A."/>
            <person name="Baker R."/>
            <person name="Thomas B.C."/>
            <person name="Morowitz M.J."/>
            <person name="Banfield J.F."/>
        </authorList>
    </citation>
    <scope>NUCLEOTIDE SEQUENCE [LARGE SCALE GENOMIC DNA]</scope>
    <source>
        <strain evidence="9">S2_012_000_R3_87</strain>
    </source>
</reference>
<dbReference type="InterPro" id="IPR018227">
    <property type="entry name" value="Amino_acid_transport_2"/>
</dbReference>
<sequence>MSTTFSRSSSGEKIHGGLPELHSDEHIAQSRAEFQMDQLSAADAEVIKENRAGDVPDGNFLSWAITLFGTAVGAGILFLPIDAGSFGFWPLLIATFLVLPLVFFSHRTYARIVSASPEKGLDVLQVVTALTGRKRGLATAILYWLAIYPTVLIYGISITNTVDSMIVNQLNGPHVNRVVLATICVGLMTGAFALGKKATLWLANILVYPLIIALAAVSIYLIPKWDLAGFMEYESGTPLWKSMLLLLPVMVFSFSHMAALSQFALDVQKKKKGDVAATEREVSKIELITAIMLVFFTMFFVWSCSLTLGAEGMDEARAQNIPILSYFANVTNTPFMAVISPVIAICAIASSYFGHMLGTEEGTSYLIRVAAPSVADRINPQALRWCIYVFVFVTTVLVAVLNPSILTLISAVGGIFVAFLVYIVPNLLFNKATAFKHYARRPDTIFVLIMGLIIMGVTIWQMF</sequence>
<dbReference type="AlphaFoldDB" id="A0A2W5AX98"/>
<evidence type="ECO:0000313" key="10">
    <source>
        <dbReference type="Proteomes" id="UP000249451"/>
    </source>
</evidence>
<evidence type="ECO:0000256" key="3">
    <source>
        <dbReference type="ARBA" id="ARBA00022475"/>
    </source>
</evidence>
<evidence type="ECO:0000256" key="5">
    <source>
        <dbReference type="ARBA" id="ARBA00022692"/>
    </source>
</evidence>
<evidence type="ECO:0000256" key="4">
    <source>
        <dbReference type="ARBA" id="ARBA00022519"/>
    </source>
</evidence>
<dbReference type="Proteomes" id="UP000249451">
    <property type="component" value="Unassembled WGS sequence"/>
</dbReference>